<dbReference type="GeneID" id="95574775"/>
<sequence length="483" mass="52634">MANTREVTVGAPDDLGLREVLIDGRSVGGVWSDKELWRLLRREGVADGDPVQWEWLGGDAAVWPDRAWMRRTTGFFVVVGLLTTSCLLFRIGIADSGSALTYGGRIAGFTIVFVAVVVLVAAAAAVDFWETRRWRYSGVAVLLGVAIALFCGISILLLQIGENFTASTVIGAALVAWASIALFELIKSRAGKGLTIPKNIAIGVILSTVLAAANLAYSQIYVPYVTTPLIQTGAAFKESNIDKRAGKLYMTVHMYVRNAGQVPVYVLGSTYWIRGEPAKSKPADKKSRSELIYDGEFVSPDGRVLNPGEEVAQDAVIEVKDPTPGKFEAITAQSEVYVIRKDRMRLTGDYEHARVSGKTLKEDLKEGDPPDPQYRFRTGISNSSEILNATRGPQYLTVWRLGGRSPLVIVDVSPPDERIRFDPRRPPLDQRATERYGLTQIRGAMAQTPYPELLEKAGATDKGATPPPTPTPTPTPRPPLPAL</sequence>
<feature type="compositionally biased region" description="Pro residues" evidence="1">
    <location>
        <begin position="465"/>
        <end position="483"/>
    </location>
</feature>
<reference evidence="3" key="1">
    <citation type="submission" date="2022-08" db="EMBL/GenBank/DDBJ databases">
        <authorList>
            <person name="Tian L."/>
        </authorList>
    </citation>
    <scope>NUCLEOTIDE SEQUENCE</scope>
    <source>
        <strain evidence="3">CM253</strain>
    </source>
</reference>
<keyword evidence="4" id="KW-1185">Reference proteome</keyword>
<evidence type="ECO:0000256" key="1">
    <source>
        <dbReference type="SAM" id="MobiDB-lite"/>
    </source>
</evidence>
<keyword evidence="2" id="KW-1133">Transmembrane helix</keyword>
<evidence type="ECO:0000313" key="4">
    <source>
        <dbReference type="Proteomes" id="UP001057738"/>
    </source>
</evidence>
<evidence type="ECO:0000256" key="2">
    <source>
        <dbReference type="SAM" id="Phobius"/>
    </source>
</evidence>
<feature type="transmembrane region" description="Helical" evidence="2">
    <location>
        <begin position="164"/>
        <end position="186"/>
    </location>
</feature>
<proteinExistence type="predicted"/>
<feature type="transmembrane region" description="Helical" evidence="2">
    <location>
        <begin position="75"/>
        <end position="94"/>
    </location>
</feature>
<keyword evidence="2" id="KW-0812">Transmembrane</keyword>
<dbReference type="EMBL" id="CP102514">
    <property type="protein sequence ID" value="UUY48388.1"/>
    <property type="molecule type" value="Genomic_DNA"/>
</dbReference>
<gene>
    <name evidence="3" type="ORF">NRK68_14950</name>
</gene>
<feature type="transmembrane region" description="Helical" evidence="2">
    <location>
        <begin position="106"/>
        <end position="126"/>
    </location>
</feature>
<protein>
    <submittedName>
        <fullName evidence="3">Urea transporter</fullName>
    </submittedName>
</protein>
<dbReference type="RefSeq" id="WP_183067864.1">
    <property type="nucleotide sequence ID" value="NZ_CP102514.1"/>
</dbReference>
<organism evidence="3 4">
    <name type="scientific">Streptomyces yangpuensis</name>
    <dbReference type="NCBI Taxonomy" id="1648182"/>
    <lineage>
        <taxon>Bacteria</taxon>
        <taxon>Bacillati</taxon>
        <taxon>Actinomycetota</taxon>
        <taxon>Actinomycetes</taxon>
        <taxon>Kitasatosporales</taxon>
        <taxon>Streptomycetaceae</taxon>
        <taxon>Streptomyces</taxon>
    </lineage>
</organism>
<accession>A0ABY5PX87</accession>
<feature type="region of interest" description="Disordered" evidence="1">
    <location>
        <begin position="443"/>
        <end position="483"/>
    </location>
</feature>
<keyword evidence="2" id="KW-0472">Membrane</keyword>
<evidence type="ECO:0000313" key="3">
    <source>
        <dbReference type="EMBL" id="UUY48388.1"/>
    </source>
</evidence>
<feature type="transmembrane region" description="Helical" evidence="2">
    <location>
        <begin position="198"/>
        <end position="217"/>
    </location>
</feature>
<name>A0ABY5PX87_9ACTN</name>
<feature type="transmembrane region" description="Helical" evidence="2">
    <location>
        <begin position="138"/>
        <end position="158"/>
    </location>
</feature>
<dbReference type="Proteomes" id="UP001057738">
    <property type="component" value="Chromosome"/>
</dbReference>